<evidence type="ECO:0000313" key="2">
    <source>
        <dbReference type="EMBL" id="EJK58407.1"/>
    </source>
</evidence>
<feature type="compositionally biased region" description="Basic and acidic residues" evidence="1">
    <location>
        <begin position="24"/>
        <end position="38"/>
    </location>
</feature>
<keyword evidence="3" id="KW-1185">Reference proteome</keyword>
<reference evidence="2 3" key="1">
    <citation type="journal article" date="2012" name="Genome Biol.">
        <title>Genome and low-iron response of an oceanic diatom adapted to chronic iron limitation.</title>
        <authorList>
            <person name="Lommer M."/>
            <person name="Specht M."/>
            <person name="Roy A.S."/>
            <person name="Kraemer L."/>
            <person name="Andreson R."/>
            <person name="Gutowska M.A."/>
            <person name="Wolf J."/>
            <person name="Bergner S.V."/>
            <person name="Schilhabel M.B."/>
            <person name="Klostermeier U.C."/>
            <person name="Beiko R.G."/>
            <person name="Rosenstiel P."/>
            <person name="Hippler M."/>
            <person name="Laroche J."/>
        </authorList>
    </citation>
    <scope>NUCLEOTIDE SEQUENCE [LARGE SCALE GENOMIC DNA]</scope>
    <source>
        <strain evidence="2 3">CCMP1005</strain>
    </source>
</reference>
<evidence type="ECO:0000313" key="3">
    <source>
        <dbReference type="Proteomes" id="UP000266841"/>
    </source>
</evidence>
<dbReference type="AlphaFoldDB" id="K0SIS1"/>
<feature type="non-terminal residue" evidence="2">
    <location>
        <position position="1"/>
    </location>
</feature>
<organism evidence="2 3">
    <name type="scientific">Thalassiosira oceanica</name>
    <name type="common">Marine diatom</name>
    <dbReference type="NCBI Taxonomy" id="159749"/>
    <lineage>
        <taxon>Eukaryota</taxon>
        <taxon>Sar</taxon>
        <taxon>Stramenopiles</taxon>
        <taxon>Ochrophyta</taxon>
        <taxon>Bacillariophyta</taxon>
        <taxon>Coscinodiscophyceae</taxon>
        <taxon>Thalassiosirophycidae</taxon>
        <taxon>Thalassiosirales</taxon>
        <taxon>Thalassiosiraceae</taxon>
        <taxon>Thalassiosira</taxon>
    </lineage>
</organism>
<name>K0SIS1_THAOC</name>
<dbReference type="Proteomes" id="UP000266841">
    <property type="component" value="Unassembled WGS sequence"/>
</dbReference>
<evidence type="ECO:0000256" key="1">
    <source>
        <dbReference type="SAM" id="MobiDB-lite"/>
    </source>
</evidence>
<accession>K0SIS1</accession>
<feature type="region of interest" description="Disordered" evidence="1">
    <location>
        <begin position="1"/>
        <end position="90"/>
    </location>
</feature>
<comment type="caution">
    <text evidence="2">The sequence shown here is derived from an EMBL/GenBank/DDBJ whole genome shotgun (WGS) entry which is preliminary data.</text>
</comment>
<sequence length="127" mass="14558">PLARSCAQGAAAAEEGPREEEPEEGARRVQDWDRADGAHHRHSERPVGLLYRLRRLQPDASRRMPPGDRFSRGDVHRDERGRGTVGRVPRRARGAGRLWERLRVYDVVFVETTDNLHTPRNSTLLYN</sequence>
<feature type="compositionally biased region" description="Basic and acidic residues" evidence="1">
    <location>
        <begin position="56"/>
        <end position="82"/>
    </location>
</feature>
<dbReference type="EMBL" id="AGNL01025258">
    <property type="protein sequence ID" value="EJK58407.1"/>
    <property type="molecule type" value="Genomic_DNA"/>
</dbReference>
<protein>
    <submittedName>
        <fullName evidence="2">Uncharacterized protein</fullName>
    </submittedName>
</protein>
<gene>
    <name evidence="2" type="ORF">THAOC_21469</name>
</gene>
<proteinExistence type="predicted"/>